<feature type="region of interest" description="Disordered" evidence="1">
    <location>
        <begin position="816"/>
        <end position="840"/>
    </location>
</feature>
<organism evidence="2 3">
    <name type="scientific">Dimargaris verticillata</name>
    <dbReference type="NCBI Taxonomy" id="2761393"/>
    <lineage>
        <taxon>Eukaryota</taxon>
        <taxon>Fungi</taxon>
        <taxon>Fungi incertae sedis</taxon>
        <taxon>Zoopagomycota</taxon>
        <taxon>Kickxellomycotina</taxon>
        <taxon>Dimargaritomycetes</taxon>
        <taxon>Dimargaritales</taxon>
        <taxon>Dimargaritaceae</taxon>
        <taxon>Dimargaris</taxon>
    </lineage>
</organism>
<protein>
    <submittedName>
        <fullName evidence="2">Uncharacterized protein</fullName>
    </submittedName>
</protein>
<feature type="region of interest" description="Disordered" evidence="1">
    <location>
        <begin position="1651"/>
        <end position="1673"/>
    </location>
</feature>
<feature type="compositionally biased region" description="Low complexity" evidence="1">
    <location>
        <begin position="610"/>
        <end position="629"/>
    </location>
</feature>
<feature type="compositionally biased region" description="Low complexity" evidence="1">
    <location>
        <begin position="506"/>
        <end position="518"/>
    </location>
</feature>
<feature type="region of interest" description="Disordered" evidence="1">
    <location>
        <begin position="271"/>
        <end position="330"/>
    </location>
</feature>
<feature type="compositionally biased region" description="Polar residues" evidence="1">
    <location>
        <begin position="590"/>
        <end position="606"/>
    </location>
</feature>
<feature type="compositionally biased region" description="Low complexity" evidence="1">
    <location>
        <begin position="1726"/>
        <end position="1743"/>
    </location>
</feature>
<feature type="region of interest" description="Disordered" evidence="1">
    <location>
        <begin position="22"/>
        <end position="73"/>
    </location>
</feature>
<feature type="compositionally biased region" description="Basic residues" evidence="1">
    <location>
        <begin position="1125"/>
        <end position="1135"/>
    </location>
</feature>
<feature type="region of interest" description="Disordered" evidence="1">
    <location>
        <begin position="1307"/>
        <end position="1344"/>
    </location>
</feature>
<feature type="compositionally biased region" description="Polar residues" evidence="1">
    <location>
        <begin position="1409"/>
        <end position="1422"/>
    </location>
</feature>
<feature type="region of interest" description="Disordered" evidence="1">
    <location>
        <begin position="1406"/>
        <end position="1436"/>
    </location>
</feature>
<sequence>MAPPRIRADLLDESDSLAGTARSNWTQLRAPLPRPSLDSLQQALDGPTGAGPPTTAPSVRTSDLGDDRTDSHSRYLHDDLDHLDTWSGASFSSQPPASLHTLSPPRSQHTLELSSADFFASQFETNPMPDFLQTPHDNPHFGASDGDFPTPISDLTPSAHTIPDSEKWVQPTPSSQFHPSQAFPKHLWRPVTTPRTAPQTVPYTLSPPRAGPPPAHLAYPDTDGLSEEIGTFSTTTRPQADRVSMLPSASSSPVPQQHPAANRMVGNLRQANTSNDSLGSLSQEPQITPQPQAATMTTIDSDMLPDSLRDYSKVDRSQPRHGRVHDTPDAANLQQQFDNLVRSKDAPSTEALLPSSEHQLAHWTSTPRTSRQANFTAMNQHVTEQGLRRPGSAYGLETDSSLPLDMDGSELSLSKDSELERIWEQEMNDTSFRRLGHRMSDTPASPQRGHSALPTLRLPAMQTPDLPPLKRAGQLGPWTRSPRSGASATPVASKPAVPHPLHKSHGLSSVSISSFSSSAVTAPEDHVDHRPDSARDHTPGARPSAIVTPTAVDRSIATSPYVTNQRQSEQSASQTSLSAFSQKLVESKASDASTNRRSGSKSNNQPQPLPAAVDSAVSLSSSDRSSTSPIHTEHAERQATGTPGLHSTTLAAQNLETTHLPPLASTKPPAEPCLTTPVTEFDQNHPHFSHTRIMQLRGASQGTPTVSSDAALPDRPSEPHLARATGNGLERWLASGANLNQTLSGTPLSAASSSFRLPEIYEVTHYATPQFQHRDGTYYLNNTPPAPNTASTIEPRAAMRRQPNPRPERYGADLGVASPLNKPNRVAAKTPPVPSGDAPGYPQHKPLTGVAHETQGDTIIRALITLQERIQLLEQDQYTKDQLIADLRQRLATLDLMPGHSASANSTDHRTVETQTSFVPTASVAPRVPLNAAKHSTGRGFQEEAFNDHEASHQTWYLPDQPLAAVTDRDLLHQLLDTTHQEKEAVVLTIQTLGQQMQALQDQLRNLQSQSPVSPPNLHRTPPNPGPTSTMATPSTTSSHSITPPTFPPVGSQRLVVKDQANSPHRPLSRRVHAEPPAETSETDAITAADRERILERLVREERRMRRGREPPLVRNDPPATSRSKSSRRKDRRSHRSTDPLASPYGADDLADALSRISLDSLDSSLVTADASFSSVQSDALATDHPGPQAKPPHSAIARPRSQRHRSRQATPIRLRGSRHRESELIHSIVSEHEAWRQSHRPPLTSTKTTSPSNAIKERVQNWQTLPRRVNRDHQEVPHDSGNGLAPNSSTLSPPLSLWVERVPSQGSTLSRLGAKTREMGTQVRPSLHANGQPREPVSGQTTDLPPKYAPFPDANEASVDINYPTSDKQPHAKVRLTPSRVAVGQAPTWTSRGAGAEFVPVHRPIQPPSSLSTEDSVTVLNHDSPRSPHRLKPLDPGHLATKDQALNYHGQGKPLHQPSVPHPLGCHHPTTQIAAHGLVHSPELSQTNHWTLGGTDPLAANLQRLLELLQAHPSTHCPLCGDGQAPAIKNQPTHDLEPDVPQWQSASDRRRPRSPKHAATGCPWADIRQLLLDLQSPPGVDLSPVHTFPSDASAVPVDCVSGPAATFSPIMLKRTMCHHMDRLLADMEQEFATLKHQYQSLVREYGHQDATATGAPLSSSQPWSRGPLLGKPRRDVGKQLKELISLMDVKSEQIAALQEIKHASERHAGHETSPKDHALPSFKGRSQARTASSSASPRTVRTGCEACKVQVSRPEPLVSGAKHGPNVNRGRGRPRARGRGAGSSLANGRSTSAATRPRPLSPVTGICHLPFDADPRPGRSTTQAKNYALLKGMQWIQQALES</sequence>
<feature type="compositionally biased region" description="Basic and acidic residues" evidence="1">
    <location>
        <begin position="1705"/>
        <end position="1719"/>
    </location>
</feature>
<feature type="region of interest" description="Disordered" evidence="1">
    <location>
        <begin position="660"/>
        <end position="684"/>
    </location>
</feature>
<feature type="compositionally biased region" description="Basic and acidic residues" evidence="1">
    <location>
        <begin position="1270"/>
        <end position="1279"/>
    </location>
</feature>
<feature type="compositionally biased region" description="Basic and acidic residues" evidence="1">
    <location>
        <begin position="63"/>
        <end position="73"/>
    </location>
</feature>
<name>A0A9W8ED18_9FUNG</name>
<feature type="region of interest" description="Disordered" evidence="1">
    <location>
        <begin position="87"/>
        <end position="108"/>
    </location>
</feature>
<feature type="compositionally biased region" description="Low complexity" evidence="1">
    <location>
        <begin position="1028"/>
        <end position="1044"/>
    </location>
</feature>
<feature type="region of interest" description="Disordered" evidence="1">
    <location>
        <begin position="699"/>
        <end position="723"/>
    </location>
</feature>
<dbReference type="OrthoDB" id="10340976at2759"/>
<gene>
    <name evidence="2" type="ORF">H4R34_002999</name>
</gene>
<feature type="compositionally biased region" description="Basic and acidic residues" evidence="1">
    <location>
        <begin position="523"/>
        <end position="539"/>
    </location>
</feature>
<accession>A0A9W8ED18</accession>
<feature type="region of interest" description="Disordered" evidence="1">
    <location>
        <begin position="1523"/>
        <end position="1561"/>
    </location>
</feature>
<feature type="region of interest" description="Disordered" evidence="1">
    <location>
        <begin position="345"/>
        <end position="370"/>
    </location>
</feature>
<proteinExistence type="predicted"/>
<feature type="region of interest" description="Disordered" evidence="1">
    <location>
        <begin position="1756"/>
        <end position="1804"/>
    </location>
</feature>
<evidence type="ECO:0000313" key="2">
    <source>
        <dbReference type="EMBL" id="KAJ1979003.1"/>
    </source>
</evidence>
<feature type="region of interest" description="Disordered" evidence="1">
    <location>
        <begin position="459"/>
        <end position="553"/>
    </location>
</feature>
<feature type="region of interest" description="Disordered" evidence="1">
    <location>
        <begin position="1008"/>
        <end position="1146"/>
    </location>
</feature>
<feature type="region of interest" description="Disordered" evidence="1">
    <location>
        <begin position="584"/>
        <end position="645"/>
    </location>
</feature>
<keyword evidence="3" id="KW-1185">Reference proteome</keyword>
<feature type="region of interest" description="Disordered" evidence="1">
    <location>
        <begin position="1178"/>
        <end position="1210"/>
    </location>
</feature>
<feature type="compositionally biased region" description="Basic and acidic residues" evidence="1">
    <location>
        <begin position="1089"/>
        <end position="1112"/>
    </location>
</feature>
<feature type="region of interest" description="Disordered" evidence="1">
    <location>
        <begin position="1233"/>
        <end position="1293"/>
    </location>
</feature>
<dbReference type="EMBL" id="JANBQB010000244">
    <property type="protein sequence ID" value="KAJ1979003.1"/>
    <property type="molecule type" value="Genomic_DNA"/>
</dbReference>
<feature type="compositionally biased region" description="Polar residues" evidence="1">
    <location>
        <begin position="699"/>
        <end position="708"/>
    </location>
</feature>
<feature type="region of interest" description="Disordered" evidence="1">
    <location>
        <begin position="1705"/>
        <end position="1743"/>
    </location>
</feature>
<evidence type="ECO:0000256" key="1">
    <source>
        <dbReference type="SAM" id="MobiDB-lite"/>
    </source>
</evidence>
<evidence type="ECO:0000313" key="3">
    <source>
        <dbReference type="Proteomes" id="UP001151582"/>
    </source>
</evidence>
<reference evidence="2" key="1">
    <citation type="submission" date="2022-07" db="EMBL/GenBank/DDBJ databases">
        <title>Phylogenomic reconstructions and comparative analyses of Kickxellomycotina fungi.</title>
        <authorList>
            <person name="Reynolds N.K."/>
            <person name="Stajich J.E."/>
            <person name="Barry K."/>
            <person name="Grigoriev I.V."/>
            <person name="Crous P."/>
            <person name="Smith M.E."/>
        </authorList>
    </citation>
    <scope>NUCLEOTIDE SEQUENCE</scope>
    <source>
        <strain evidence="2">RSA 567</strain>
    </source>
</reference>
<feature type="region of interest" description="Disordered" evidence="1">
    <location>
        <begin position="383"/>
        <end position="410"/>
    </location>
</feature>
<feature type="compositionally biased region" description="Low complexity" evidence="1">
    <location>
        <begin position="1242"/>
        <end position="1253"/>
    </location>
</feature>
<dbReference type="Proteomes" id="UP001151582">
    <property type="component" value="Unassembled WGS sequence"/>
</dbReference>
<feature type="compositionally biased region" description="Basic and acidic residues" evidence="1">
    <location>
        <begin position="307"/>
        <end position="328"/>
    </location>
</feature>
<feature type="compositionally biased region" description="Polar residues" evidence="1">
    <location>
        <begin position="356"/>
        <end position="370"/>
    </location>
</feature>
<feature type="compositionally biased region" description="Polar residues" evidence="1">
    <location>
        <begin position="271"/>
        <end position="300"/>
    </location>
</feature>
<comment type="caution">
    <text evidence="2">The sequence shown here is derived from an EMBL/GenBank/DDBJ whole genome shotgun (WGS) entry which is preliminary data.</text>
</comment>